<feature type="transmembrane region" description="Helical" evidence="2">
    <location>
        <begin position="145"/>
        <end position="166"/>
    </location>
</feature>
<dbReference type="PANTHER" id="PTHR42069:SF1">
    <property type="entry name" value="MARVEL DOMAIN-CONTAINING PROTEIN"/>
    <property type="match status" value="1"/>
</dbReference>
<dbReference type="OrthoDB" id="5371583at2759"/>
<reference evidence="3" key="1">
    <citation type="journal article" date="2020" name="Stud. Mycol.">
        <title>101 Dothideomycetes genomes: a test case for predicting lifestyles and emergence of pathogens.</title>
        <authorList>
            <person name="Haridas S."/>
            <person name="Albert R."/>
            <person name="Binder M."/>
            <person name="Bloem J."/>
            <person name="Labutti K."/>
            <person name="Salamov A."/>
            <person name="Andreopoulos B."/>
            <person name="Baker S."/>
            <person name="Barry K."/>
            <person name="Bills G."/>
            <person name="Bluhm B."/>
            <person name="Cannon C."/>
            <person name="Castanera R."/>
            <person name="Culley D."/>
            <person name="Daum C."/>
            <person name="Ezra D."/>
            <person name="Gonzalez J."/>
            <person name="Henrissat B."/>
            <person name="Kuo A."/>
            <person name="Liang C."/>
            <person name="Lipzen A."/>
            <person name="Lutzoni F."/>
            <person name="Magnuson J."/>
            <person name="Mondo S."/>
            <person name="Nolan M."/>
            <person name="Ohm R."/>
            <person name="Pangilinan J."/>
            <person name="Park H.-J."/>
            <person name="Ramirez L."/>
            <person name="Alfaro M."/>
            <person name="Sun H."/>
            <person name="Tritt A."/>
            <person name="Yoshinaga Y."/>
            <person name="Zwiers L.-H."/>
            <person name="Turgeon B."/>
            <person name="Goodwin S."/>
            <person name="Spatafora J."/>
            <person name="Crous P."/>
            <person name="Grigoriev I."/>
        </authorList>
    </citation>
    <scope>NUCLEOTIDE SEQUENCE</scope>
    <source>
        <strain evidence="3">CBS 123094</strain>
    </source>
</reference>
<feature type="compositionally biased region" description="Basic and acidic residues" evidence="1">
    <location>
        <begin position="11"/>
        <end position="20"/>
    </location>
</feature>
<evidence type="ECO:0000313" key="4">
    <source>
        <dbReference type="Proteomes" id="UP000799779"/>
    </source>
</evidence>
<sequence length="296" mass="33126">MAANAYYAPASRHDHYDQQHQRLLSSGLSSPGMRSPGYPPSGHSSPLKPLHLVNEMDAHGQKMDELEEIKRVKREDALLKSRIRRLRLISRVLALIISIVVFVPITLTLHKFLTTRNIYHDVTLPDGTVKSRTAWARESKVWPTYMYFGVATTALVLNLGIIVAYLCSGVEKANTAALVSTIFSWCVMIGNVIVWTIAASLYRTEKDTGEKPNDLWGWTCSVAAKKIQKEFANEVDFNKFCNTQSASWYAGLAQAGAAILTVVIYLMVWQRRKAKKLLKVQRARRSGGFASVKGSR</sequence>
<feature type="region of interest" description="Disordered" evidence="1">
    <location>
        <begin position="8"/>
        <end position="46"/>
    </location>
</feature>
<feature type="transmembrane region" description="Helical" evidence="2">
    <location>
        <begin position="88"/>
        <end position="107"/>
    </location>
</feature>
<protein>
    <recommendedName>
        <fullName evidence="5">MARVEL domain-containing protein</fullName>
    </recommendedName>
</protein>
<name>A0A6A5VYD7_9PLEO</name>
<feature type="transmembrane region" description="Helical" evidence="2">
    <location>
        <begin position="178"/>
        <end position="202"/>
    </location>
</feature>
<keyword evidence="2" id="KW-0812">Transmembrane</keyword>
<dbReference type="EMBL" id="ML977676">
    <property type="protein sequence ID" value="KAF1994004.1"/>
    <property type="molecule type" value="Genomic_DNA"/>
</dbReference>
<dbReference type="PANTHER" id="PTHR42069">
    <property type="entry name" value="HYPHAL ANASTAMOSIS-8 PROTEIN"/>
    <property type="match status" value="1"/>
</dbReference>
<evidence type="ECO:0000313" key="3">
    <source>
        <dbReference type="EMBL" id="KAF1994004.1"/>
    </source>
</evidence>
<organism evidence="3 4">
    <name type="scientific">Amniculicola lignicola CBS 123094</name>
    <dbReference type="NCBI Taxonomy" id="1392246"/>
    <lineage>
        <taxon>Eukaryota</taxon>
        <taxon>Fungi</taxon>
        <taxon>Dikarya</taxon>
        <taxon>Ascomycota</taxon>
        <taxon>Pezizomycotina</taxon>
        <taxon>Dothideomycetes</taxon>
        <taxon>Pleosporomycetidae</taxon>
        <taxon>Pleosporales</taxon>
        <taxon>Amniculicolaceae</taxon>
        <taxon>Amniculicola</taxon>
    </lineage>
</organism>
<proteinExistence type="predicted"/>
<keyword evidence="2" id="KW-1133">Transmembrane helix</keyword>
<evidence type="ECO:0000256" key="2">
    <source>
        <dbReference type="SAM" id="Phobius"/>
    </source>
</evidence>
<dbReference type="Proteomes" id="UP000799779">
    <property type="component" value="Unassembled WGS sequence"/>
</dbReference>
<feature type="transmembrane region" description="Helical" evidence="2">
    <location>
        <begin position="248"/>
        <end position="269"/>
    </location>
</feature>
<evidence type="ECO:0008006" key="5">
    <source>
        <dbReference type="Google" id="ProtNLM"/>
    </source>
</evidence>
<accession>A0A6A5VYD7</accession>
<keyword evidence="4" id="KW-1185">Reference proteome</keyword>
<keyword evidence="2" id="KW-0472">Membrane</keyword>
<gene>
    <name evidence="3" type="ORF">P154DRAFT_527370</name>
</gene>
<dbReference type="AlphaFoldDB" id="A0A6A5VYD7"/>
<evidence type="ECO:0000256" key="1">
    <source>
        <dbReference type="SAM" id="MobiDB-lite"/>
    </source>
</evidence>